<dbReference type="Proteomes" id="UP000315440">
    <property type="component" value="Unassembled WGS sequence"/>
</dbReference>
<dbReference type="EMBL" id="SJPQ01000004">
    <property type="protein sequence ID" value="TWT86817.1"/>
    <property type="molecule type" value="Genomic_DNA"/>
</dbReference>
<sequence length="670" mass="71215">MLRFERHNTQNPHPTRGARGGRAGGLPAAAWRLVSLVLAFALVATATNAIRGPRGVEAIGQLLGAPGGEQPPSPEAPPVLEPQLLESIKDNAPFRAKEREAWFALLERLDDPDHEAELAKNAAAAGYAQLVAQGDAYRGRAVRVAGVVRRVERVDPGENAVGLTSLYRVVLQGDGDSVWPITLYTIQEPPPVGETPAAGWAEGYFFKNLSYRWEEGVGVSPTVLARRVRPGPAPATIAAGHETAPPAPKQPAEQSPPMAELLALAGWPQERLDGLAEAGPLGQAGLAETMAFTRRLAQIDEAVRDAAVRGAGAVLIEGRAVAIERIDHEQGAALVEVRRADGVTATVAVADAPDDWPPCGPLDEPARLAAVAVGEDLTRAGDSRPVYAAARLVWEPDEAAGSRRLGVAMLGSLGVDFGLYDGLTDKSRLTAAESDAFYATLAAMQKTDAAQLSRLAAEGLPAYVKRIEQKRSAQPTPRGRKLAAEVSRLGDEGRYSVAPLYGAIASLRGELILLEGAVRRAVRVACPEAAARWGVDHYYELELYAPDSQNLPVVFCVPRLPAGFPLGERINQPVRMPGFLLKQWAYRTRRPADGGVEDRRQFAPLLIGAAPIPLAAPAATGSFAGAVMGGMAVLAIASLWAVNRKWAQSDKRRRAATLAEATAPDFTHLP</sequence>
<organism evidence="3 4">
    <name type="scientific">Pseudobythopirellula maris</name>
    <dbReference type="NCBI Taxonomy" id="2527991"/>
    <lineage>
        <taxon>Bacteria</taxon>
        <taxon>Pseudomonadati</taxon>
        <taxon>Planctomycetota</taxon>
        <taxon>Planctomycetia</taxon>
        <taxon>Pirellulales</taxon>
        <taxon>Lacipirellulaceae</taxon>
        <taxon>Pseudobythopirellula</taxon>
    </lineage>
</organism>
<evidence type="ECO:0000256" key="1">
    <source>
        <dbReference type="SAM" id="MobiDB-lite"/>
    </source>
</evidence>
<evidence type="ECO:0000313" key="3">
    <source>
        <dbReference type="EMBL" id="TWT86817.1"/>
    </source>
</evidence>
<feature type="region of interest" description="Disordered" evidence="1">
    <location>
        <begin position="1"/>
        <end position="23"/>
    </location>
</feature>
<reference evidence="3 4" key="1">
    <citation type="submission" date="2019-02" db="EMBL/GenBank/DDBJ databases">
        <title>Deep-cultivation of Planctomycetes and their phenomic and genomic characterization uncovers novel biology.</title>
        <authorList>
            <person name="Wiegand S."/>
            <person name="Jogler M."/>
            <person name="Boedeker C."/>
            <person name="Pinto D."/>
            <person name="Vollmers J."/>
            <person name="Rivas-Marin E."/>
            <person name="Kohn T."/>
            <person name="Peeters S.H."/>
            <person name="Heuer A."/>
            <person name="Rast P."/>
            <person name="Oberbeckmann S."/>
            <person name="Bunk B."/>
            <person name="Jeske O."/>
            <person name="Meyerdierks A."/>
            <person name="Storesund J.E."/>
            <person name="Kallscheuer N."/>
            <person name="Luecker S."/>
            <person name="Lage O.M."/>
            <person name="Pohl T."/>
            <person name="Merkel B.J."/>
            <person name="Hornburger P."/>
            <person name="Mueller R.-W."/>
            <person name="Bruemmer F."/>
            <person name="Labrenz M."/>
            <person name="Spormann A.M."/>
            <person name="Op Den Camp H."/>
            <person name="Overmann J."/>
            <person name="Amann R."/>
            <person name="Jetten M.S.M."/>
            <person name="Mascher T."/>
            <person name="Medema M.H."/>
            <person name="Devos D.P."/>
            <person name="Kaster A.-K."/>
            <person name="Ovreas L."/>
            <person name="Rohde M."/>
            <person name="Galperin M.Y."/>
            <person name="Jogler C."/>
        </authorList>
    </citation>
    <scope>NUCLEOTIDE SEQUENCE [LARGE SCALE GENOMIC DNA]</scope>
    <source>
        <strain evidence="3 4">Mal64</strain>
    </source>
</reference>
<dbReference type="OrthoDB" id="239825at2"/>
<feature type="transmembrane region" description="Helical" evidence="2">
    <location>
        <begin position="623"/>
        <end position="643"/>
    </location>
</feature>
<dbReference type="AlphaFoldDB" id="A0A5C5ZII9"/>
<proteinExistence type="predicted"/>
<gene>
    <name evidence="3" type="ORF">Mal64_36470</name>
</gene>
<keyword evidence="2" id="KW-0812">Transmembrane</keyword>
<evidence type="ECO:0000313" key="4">
    <source>
        <dbReference type="Proteomes" id="UP000315440"/>
    </source>
</evidence>
<keyword evidence="4" id="KW-1185">Reference proteome</keyword>
<dbReference type="RefSeq" id="WP_146402913.1">
    <property type="nucleotide sequence ID" value="NZ_SJPQ01000004.1"/>
</dbReference>
<evidence type="ECO:0000256" key="2">
    <source>
        <dbReference type="SAM" id="Phobius"/>
    </source>
</evidence>
<keyword evidence="2" id="KW-1133">Transmembrane helix</keyword>
<comment type="caution">
    <text evidence="3">The sequence shown here is derived from an EMBL/GenBank/DDBJ whole genome shotgun (WGS) entry which is preliminary data.</text>
</comment>
<protein>
    <submittedName>
        <fullName evidence="3">Uncharacterized protein</fullName>
    </submittedName>
</protein>
<keyword evidence="2" id="KW-0472">Membrane</keyword>
<name>A0A5C5ZII9_9BACT</name>
<accession>A0A5C5ZII9</accession>